<dbReference type="Proteomes" id="UP000659654">
    <property type="component" value="Unassembled WGS sequence"/>
</dbReference>
<dbReference type="AlphaFoldDB" id="A0A7I8WQE2"/>
<name>A0A7I8WQE2_BURXY</name>
<sequence>MFGSDFPLMSDSPYQCVTLPRGRPRKFAQLNSNLQILNNYFVQINTTPSRLVEERAQCGDGEATFFHQTPEVGSLQRCRERRAARLDQLH</sequence>
<evidence type="ECO:0000313" key="2">
    <source>
        <dbReference type="Proteomes" id="UP000659654"/>
    </source>
</evidence>
<comment type="caution">
    <text evidence="1">The sequence shown here is derived from an EMBL/GenBank/DDBJ whole genome shotgun (WGS) entry which is preliminary data.</text>
</comment>
<organism evidence="1 2">
    <name type="scientific">Bursaphelenchus xylophilus</name>
    <name type="common">Pinewood nematode worm</name>
    <name type="synonym">Aphelenchoides xylophilus</name>
    <dbReference type="NCBI Taxonomy" id="6326"/>
    <lineage>
        <taxon>Eukaryota</taxon>
        <taxon>Metazoa</taxon>
        <taxon>Ecdysozoa</taxon>
        <taxon>Nematoda</taxon>
        <taxon>Chromadorea</taxon>
        <taxon>Rhabditida</taxon>
        <taxon>Tylenchina</taxon>
        <taxon>Tylenchomorpha</taxon>
        <taxon>Aphelenchoidea</taxon>
        <taxon>Aphelenchoididae</taxon>
        <taxon>Bursaphelenchus</taxon>
    </lineage>
</organism>
<proteinExistence type="predicted"/>
<evidence type="ECO:0000313" key="1">
    <source>
        <dbReference type="EMBL" id="CAD5215103.1"/>
    </source>
</evidence>
<gene>
    <name evidence="1" type="ORF">BXYJ_LOCUS3863</name>
</gene>
<accession>A0A7I8WQE2</accession>
<reference evidence="1" key="1">
    <citation type="submission" date="2020-09" db="EMBL/GenBank/DDBJ databases">
        <authorList>
            <person name="Kikuchi T."/>
        </authorList>
    </citation>
    <scope>NUCLEOTIDE SEQUENCE</scope>
    <source>
        <strain evidence="1">Ka4C1</strain>
    </source>
</reference>
<protein>
    <submittedName>
        <fullName evidence="1">(pine wood nematode) hypothetical protein</fullName>
    </submittedName>
</protein>
<dbReference type="EMBL" id="CAJFDI010000002">
    <property type="protein sequence ID" value="CAD5215103.1"/>
    <property type="molecule type" value="Genomic_DNA"/>
</dbReference>
<dbReference type="EMBL" id="CAJFCV020000002">
    <property type="protein sequence ID" value="CAG9096474.1"/>
    <property type="molecule type" value="Genomic_DNA"/>
</dbReference>
<keyword evidence="2" id="KW-1185">Reference proteome</keyword>
<dbReference type="Proteomes" id="UP000582659">
    <property type="component" value="Unassembled WGS sequence"/>
</dbReference>